<protein>
    <submittedName>
        <fullName evidence="4">Cilia- and flagella-associated protein 157-like</fullName>
    </submittedName>
</protein>
<dbReference type="GeneID" id="111350602"/>
<accession>A0A9J7DXC6</accession>
<evidence type="ECO:0000313" key="3">
    <source>
        <dbReference type="Proteomes" id="UP000301870"/>
    </source>
</evidence>
<dbReference type="KEGG" id="sliu:111350602"/>
<name>A0A9J7DXC6_SPOLT</name>
<dbReference type="Proteomes" id="UP000301870">
    <property type="component" value="Chromosome 11"/>
</dbReference>
<gene>
    <name evidence="4" type="primary">LOC111350602</name>
</gene>
<evidence type="ECO:0000313" key="4">
    <source>
        <dbReference type="RefSeq" id="XP_022818002.1"/>
    </source>
</evidence>
<keyword evidence="1" id="KW-0175">Coiled coil</keyword>
<sequence>MWNRDRVLHSVGPTNLPTGELMQFVLARRYGVSTHWYTILNGVNHGIFINLQTSGTDRAPDAEHGDGSGPSEVTKDPNKKPQKKRKNNGSPEDIEYELKRKKTEESRSVYKNDLLEAKALDQYIIINNTFKQLHKQIKKYESIKNAQDKDNNLLKFKETEKDYETEFNKIKQRRAQEEKERENEREHFETEKDKIEEEIQQQKEKYDKEKKMMDECLEKLKHELTQVQSHVEKFISEFETEKIKIENVIQELKNKYDVERRLKDECLTKLQNELAQAKRDNDIQKLLNGFQTEKLKVEEEIQKQKKTYDNEKKLTEQRLEKLKHELTQVQSYVEKFFFEFETEKF</sequence>
<organism evidence="3 4">
    <name type="scientific">Spodoptera litura</name>
    <name type="common">Asian cotton leafworm</name>
    <dbReference type="NCBI Taxonomy" id="69820"/>
    <lineage>
        <taxon>Eukaryota</taxon>
        <taxon>Metazoa</taxon>
        <taxon>Ecdysozoa</taxon>
        <taxon>Arthropoda</taxon>
        <taxon>Hexapoda</taxon>
        <taxon>Insecta</taxon>
        <taxon>Pterygota</taxon>
        <taxon>Neoptera</taxon>
        <taxon>Endopterygota</taxon>
        <taxon>Lepidoptera</taxon>
        <taxon>Glossata</taxon>
        <taxon>Ditrysia</taxon>
        <taxon>Noctuoidea</taxon>
        <taxon>Noctuidae</taxon>
        <taxon>Amphipyrinae</taxon>
        <taxon>Spodoptera</taxon>
    </lineage>
</organism>
<evidence type="ECO:0000256" key="1">
    <source>
        <dbReference type="SAM" id="Coils"/>
    </source>
</evidence>
<reference evidence="4" key="1">
    <citation type="submission" date="2025-08" db="UniProtKB">
        <authorList>
            <consortium name="RefSeq"/>
        </authorList>
    </citation>
    <scope>IDENTIFICATION</scope>
    <source>
        <strain evidence="4">Ishihara</strain>
        <tissue evidence="4">Whole body</tissue>
    </source>
</reference>
<dbReference type="RefSeq" id="XP_022818002.1">
    <property type="nucleotide sequence ID" value="XM_022962234.1"/>
</dbReference>
<keyword evidence="3" id="KW-1185">Reference proteome</keyword>
<proteinExistence type="predicted"/>
<dbReference type="AlphaFoldDB" id="A0A9J7DXC6"/>
<evidence type="ECO:0000256" key="2">
    <source>
        <dbReference type="SAM" id="MobiDB-lite"/>
    </source>
</evidence>
<feature type="coiled-coil region" evidence="1">
    <location>
        <begin position="160"/>
        <end position="332"/>
    </location>
</feature>
<feature type="region of interest" description="Disordered" evidence="2">
    <location>
        <begin position="58"/>
        <end position="102"/>
    </location>
</feature>